<dbReference type="EMBL" id="JACHEK010000011">
    <property type="protein sequence ID" value="MBB6146962.1"/>
    <property type="molecule type" value="Genomic_DNA"/>
</dbReference>
<dbReference type="InterPro" id="IPR038670">
    <property type="entry name" value="HslJ-like_sf"/>
</dbReference>
<comment type="caution">
    <text evidence="3">The sequence shown here is derived from an EMBL/GenBank/DDBJ whole genome shotgun (WGS) entry which is preliminary data.</text>
</comment>
<evidence type="ECO:0000259" key="2">
    <source>
        <dbReference type="Pfam" id="PF03724"/>
    </source>
</evidence>
<organism evidence="3 4">
    <name type="scientific">Silvibacterium bohemicum</name>
    <dbReference type="NCBI Taxonomy" id="1577686"/>
    <lineage>
        <taxon>Bacteria</taxon>
        <taxon>Pseudomonadati</taxon>
        <taxon>Acidobacteriota</taxon>
        <taxon>Terriglobia</taxon>
        <taxon>Terriglobales</taxon>
        <taxon>Acidobacteriaceae</taxon>
        <taxon>Silvibacterium</taxon>
    </lineage>
</organism>
<dbReference type="RefSeq" id="WP_050061193.1">
    <property type="nucleotide sequence ID" value="NZ_JACHEK010000011.1"/>
</dbReference>
<evidence type="ECO:0000313" key="3">
    <source>
        <dbReference type="EMBL" id="MBB6146962.1"/>
    </source>
</evidence>
<dbReference type="Pfam" id="PF03724">
    <property type="entry name" value="META"/>
    <property type="match status" value="1"/>
</dbReference>
<evidence type="ECO:0000313" key="4">
    <source>
        <dbReference type="Proteomes" id="UP000538666"/>
    </source>
</evidence>
<dbReference type="AlphaFoldDB" id="A0A841K028"/>
<dbReference type="InterPro" id="IPR053196">
    <property type="entry name" value="Lipoprotein_YbaY-like"/>
</dbReference>
<keyword evidence="4" id="KW-1185">Reference proteome</keyword>
<reference evidence="3 4" key="1">
    <citation type="submission" date="2020-08" db="EMBL/GenBank/DDBJ databases">
        <title>Genomic Encyclopedia of Type Strains, Phase IV (KMG-IV): sequencing the most valuable type-strain genomes for metagenomic binning, comparative biology and taxonomic classification.</title>
        <authorList>
            <person name="Goeker M."/>
        </authorList>
    </citation>
    <scope>NUCLEOTIDE SEQUENCE [LARGE SCALE GENOMIC DNA]</scope>
    <source>
        <strain evidence="3 4">DSM 103733</strain>
    </source>
</reference>
<accession>A0A841K028</accession>
<dbReference type="PANTHER" id="PTHR38013:SF1">
    <property type="entry name" value="GLYCOPROTEIN_POLYSACCHARIDE METABOLISM"/>
    <property type="match status" value="1"/>
</dbReference>
<dbReference type="Gene3D" id="2.40.128.270">
    <property type="match status" value="1"/>
</dbReference>
<dbReference type="Pfam" id="PF09619">
    <property type="entry name" value="YscW"/>
    <property type="match status" value="1"/>
</dbReference>
<feature type="domain" description="DUF306" evidence="2">
    <location>
        <begin position="163"/>
        <end position="269"/>
    </location>
</feature>
<dbReference type="Proteomes" id="UP000538666">
    <property type="component" value="Unassembled WGS sequence"/>
</dbReference>
<feature type="chain" id="PRO_5032603020" evidence="1">
    <location>
        <begin position="24"/>
        <end position="281"/>
    </location>
</feature>
<gene>
    <name evidence="3" type="ORF">HNQ77_004943</name>
</gene>
<dbReference type="InterPro" id="IPR005184">
    <property type="entry name" value="DUF306_Meta_HslJ"/>
</dbReference>
<dbReference type="PANTHER" id="PTHR38013">
    <property type="entry name" value="GLYCOPROTEIN/POLYSACCHARIDE METABOLISM"/>
    <property type="match status" value="1"/>
</dbReference>
<keyword evidence="1" id="KW-0732">Signal</keyword>
<feature type="signal peptide" evidence="1">
    <location>
        <begin position="1"/>
        <end position="23"/>
    </location>
</feature>
<protein>
    <submittedName>
        <fullName evidence="3">Putative lipoprotein</fullName>
    </submittedName>
</protein>
<keyword evidence="3" id="KW-0449">Lipoprotein</keyword>
<name>A0A841K028_9BACT</name>
<dbReference type="OrthoDB" id="423130at2"/>
<evidence type="ECO:0000256" key="1">
    <source>
        <dbReference type="SAM" id="SignalP"/>
    </source>
</evidence>
<dbReference type="InterPro" id="IPR039366">
    <property type="entry name" value="Pilotin"/>
</dbReference>
<sequence>MLKSKLAVVLLFLPLGVALPSLAQSDSPGQSSANPSPSATHVLKGSVRYHQRVALPDDAAVHVILQEISADGTAKSLAEQDIPTKGHQMPIKFAVKYDSAAIDPSHRYEVVAKITSGGRLMFTSTSTYPVLTQGAPADNLAIDLEQVSAQYGQLPSGQAAHTPLIDTQWNLAEVDGKAPQNDSPQAYIKLVGKTDRVEGSGGCNRLMGSYSVEGRELHFKEMGSTMMACMGDVATMERAFLAALNITESYRIRGSTLSLLGKGAKVLARLEAQDTAAASQQ</sequence>
<proteinExistence type="predicted"/>